<organism evidence="2 3">
    <name type="scientific">Dothistroma septosporum (strain NZE10 / CBS 128990)</name>
    <name type="common">Red band needle blight fungus</name>
    <name type="synonym">Mycosphaerella pini</name>
    <dbReference type="NCBI Taxonomy" id="675120"/>
    <lineage>
        <taxon>Eukaryota</taxon>
        <taxon>Fungi</taxon>
        <taxon>Dikarya</taxon>
        <taxon>Ascomycota</taxon>
        <taxon>Pezizomycotina</taxon>
        <taxon>Dothideomycetes</taxon>
        <taxon>Dothideomycetidae</taxon>
        <taxon>Mycosphaerellales</taxon>
        <taxon>Mycosphaerellaceae</taxon>
        <taxon>Dothistroma</taxon>
    </lineage>
</organism>
<reference evidence="3" key="1">
    <citation type="journal article" date="2012" name="PLoS Genet.">
        <title>The genomes of the fungal plant pathogens Cladosporium fulvum and Dothistroma septosporum reveal adaptation to different hosts and lifestyles but also signatures of common ancestry.</title>
        <authorList>
            <person name="de Wit P.J.G.M."/>
            <person name="van der Burgt A."/>
            <person name="Oekmen B."/>
            <person name="Stergiopoulos I."/>
            <person name="Abd-Elsalam K.A."/>
            <person name="Aerts A.L."/>
            <person name="Bahkali A.H."/>
            <person name="Beenen H.G."/>
            <person name="Chettri P."/>
            <person name="Cox M.P."/>
            <person name="Datema E."/>
            <person name="de Vries R.P."/>
            <person name="Dhillon B."/>
            <person name="Ganley A.R."/>
            <person name="Griffiths S.A."/>
            <person name="Guo Y."/>
            <person name="Hamelin R.C."/>
            <person name="Henrissat B."/>
            <person name="Kabir M.S."/>
            <person name="Jashni M.K."/>
            <person name="Kema G."/>
            <person name="Klaubauf S."/>
            <person name="Lapidus A."/>
            <person name="Levasseur A."/>
            <person name="Lindquist E."/>
            <person name="Mehrabi R."/>
            <person name="Ohm R.A."/>
            <person name="Owen T.J."/>
            <person name="Salamov A."/>
            <person name="Schwelm A."/>
            <person name="Schijlen E."/>
            <person name="Sun H."/>
            <person name="van den Burg H.A."/>
            <person name="van Ham R.C.H.J."/>
            <person name="Zhang S."/>
            <person name="Goodwin S.B."/>
            <person name="Grigoriev I.V."/>
            <person name="Collemare J."/>
            <person name="Bradshaw R.E."/>
        </authorList>
    </citation>
    <scope>NUCLEOTIDE SEQUENCE [LARGE SCALE GENOMIC DNA]</scope>
    <source>
        <strain evidence="3">NZE10 / CBS 128990</strain>
    </source>
</reference>
<name>N1PKQ6_DOTSN</name>
<dbReference type="OrthoDB" id="6730379at2759"/>
<feature type="transmembrane region" description="Helical" evidence="1">
    <location>
        <begin position="20"/>
        <end position="38"/>
    </location>
</feature>
<dbReference type="EMBL" id="KB446539">
    <property type="protein sequence ID" value="EME43936.1"/>
    <property type="molecule type" value="Genomic_DNA"/>
</dbReference>
<protein>
    <recommendedName>
        <fullName evidence="4">Major facilitator superfamily (MFS) profile domain-containing protein</fullName>
    </recommendedName>
</protein>
<reference evidence="2 3" key="2">
    <citation type="journal article" date="2012" name="PLoS Pathog.">
        <title>Diverse lifestyles and strategies of plant pathogenesis encoded in the genomes of eighteen Dothideomycetes fungi.</title>
        <authorList>
            <person name="Ohm R.A."/>
            <person name="Feau N."/>
            <person name="Henrissat B."/>
            <person name="Schoch C.L."/>
            <person name="Horwitz B.A."/>
            <person name="Barry K.W."/>
            <person name="Condon B.J."/>
            <person name="Copeland A.C."/>
            <person name="Dhillon B."/>
            <person name="Glaser F."/>
            <person name="Hesse C.N."/>
            <person name="Kosti I."/>
            <person name="LaButti K."/>
            <person name="Lindquist E.A."/>
            <person name="Lucas S."/>
            <person name="Salamov A.A."/>
            <person name="Bradshaw R.E."/>
            <person name="Ciuffetti L."/>
            <person name="Hamelin R.C."/>
            <person name="Kema G.H.J."/>
            <person name="Lawrence C."/>
            <person name="Scott J.A."/>
            <person name="Spatafora J.W."/>
            <person name="Turgeon B.G."/>
            <person name="de Wit P.J.G.M."/>
            <person name="Zhong S."/>
            <person name="Goodwin S.B."/>
            <person name="Grigoriev I.V."/>
        </authorList>
    </citation>
    <scope>NUCLEOTIDE SEQUENCE [LARGE SCALE GENOMIC DNA]</scope>
    <source>
        <strain evidence="3">NZE10 / CBS 128990</strain>
    </source>
</reference>
<keyword evidence="1" id="KW-1133">Transmembrane helix</keyword>
<accession>N1PKQ6</accession>
<evidence type="ECO:0000313" key="3">
    <source>
        <dbReference type="Proteomes" id="UP000016933"/>
    </source>
</evidence>
<sequence length="77" mass="8516">MSIAVADTAGHTKKLTTNAILLIGYCLGNFIGKFFFLAEQAPTFEHGMGIMFFCIGMQVGCISGIWLLSWRRNLERG</sequence>
<evidence type="ECO:0000256" key="1">
    <source>
        <dbReference type="SAM" id="Phobius"/>
    </source>
</evidence>
<dbReference type="HOGENOM" id="CLU_2638051_0_0_1"/>
<dbReference type="Proteomes" id="UP000016933">
    <property type="component" value="Unassembled WGS sequence"/>
</dbReference>
<dbReference type="AlphaFoldDB" id="N1PKQ6"/>
<proteinExistence type="predicted"/>
<evidence type="ECO:0000313" key="2">
    <source>
        <dbReference type="EMBL" id="EME43936.1"/>
    </source>
</evidence>
<keyword evidence="1" id="KW-0472">Membrane</keyword>
<keyword evidence="1" id="KW-0812">Transmembrane</keyword>
<keyword evidence="3" id="KW-1185">Reference proteome</keyword>
<evidence type="ECO:0008006" key="4">
    <source>
        <dbReference type="Google" id="ProtNLM"/>
    </source>
</evidence>
<gene>
    <name evidence="2" type="ORF">DOTSEDRAFT_130102</name>
</gene>
<feature type="transmembrane region" description="Helical" evidence="1">
    <location>
        <begin position="50"/>
        <end position="70"/>
    </location>
</feature>